<keyword evidence="3" id="KW-0812">Transmembrane</keyword>
<dbReference type="GO" id="GO:0005794">
    <property type="term" value="C:Golgi apparatus"/>
    <property type="evidence" value="ECO:0007669"/>
    <property type="project" value="TreeGrafter"/>
</dbReference>
<feature type="domain" description="Stealth protein CR3 conserved region 3" evidence="5">
    <location>
        <begin position="446"/>
        <end position="495"/>
    </location>
</feature>
<feature type="transmembrane region" description="Helical" evidence="3">
    <location>
        <begin position="79"/>
        <end position="100"/>
    </location>
</feature>
<organism evidence="6 7">
    <name type="scientific">Orbilia blumenaviensis</name>
    <dbReference type="NCBI Taxonomy" id="1796055"/>
    <lineage>
        <taxon>Eukaryota</taxon>
        <taxon>Fungi</taxon>
        <taxon>Dikarya</taxon>
        <taxon>Ascomycota</taxon>
        <taxon>Pezizomycotina</taxon>
        <taxon>Orbiliomycetes</taxon>
        <taxon>Orbiliales</taxon>
        <taxon>Orbiliaceae</taxon>
        <taxon>Orbilia</taxon>
    </lineage>
</organism>
<dbReference type="EMBL" id="JAVHNS010000001">
    <property type="protein sequence ID" value="KAK6362558.1"/>
    <property type="molecule type" value="Genomic_DNA"/>
</dbReference>
<sequence length="748" mass="85653">MDFETGRPKFENESSGLSPPLSKLRSSIQHLHHYISHKSQQALNFLLDVDIRFRSDYILLSRSLRSAPEVSPPRNYRKLLLLILLSTWGLVVGTYGVYVYDGIDILPSSKSWGREEVSKLLGPDYPVGKIISSSEWSTFRFGTVNIPAPPPEPPGSTVKKVQPPTDWLNCGAAKKFAKSLPEVTFVPFEEALEYNGEGQDIDWLNEWLTNGQINNVNLRPKSHLIDVIYTWVNGSSPAFHKAKQAVESESRLINIPGYATDTLNRHRDWDELRYSLRGVETFLNRDDTGELRTPKVIGKISIITTRHNDGTGDCQTPLWLNTTHPGAPEIIPQESLVSPMLIDTCANQTFSSCAVEARLDRLQSDNDKVMILSDDMFLSSQHSAADIYSPLYGLPFVFEYTWPHFTIDYPPAFGPLEFRFGEHPYLYLCAYLLHVRFGWEYRSYNKHTVHSLSRTIMRELRSTFPSAFELSSAQRFRGESPSIHLWFLFDWYVIERHREALIWSYLFGKLQADGSKTLNIKRLRARLLAIDTSTEFFRTSLLSEKVQSAYKNADIETNIASHFLWSSADGPVWLSAESERDIARRLDEALLHNTTFDEARKLAPCQMKTECFEFAGISSDDIPTEVIFDRWRKTERGCGDCMINALLRASGPVGLSAFLSTVPSKRRISLQSIYRYSHTFSRVDARYGMMESPQMVKSLTEEWSTQRPAEVCFNDHFLSDKPSEIQSFAEVAKDFFERYFSRKNEYEL</sequence>
<feature type="domain" description="Stealth protein CR1 conserved region 1" evidence="4">
    <location>
        <begin position="225"/>
        <end position="250"/>
    </location>
</feature>
<evidence type="ECO:0000259" key="4">
    <source>
        <dbReference type="Pfam" id="PF17101"/>
    </source>
</evidence>
<dbReference type="Proteomes" id="UP001373714">
    <property type="component" value="Unassembled WGS sequence"/>
</dbReference>
<feature type="region of interest" description="Disordered" evidence="2">
    <location>
        <begin position="1"/>
        <end position="21"/>
    </location>
</feature>
<dbReference type="InterPro" id="IPR031358">
    <property type="entry name" value="Stealth_CR1"/>
</dbReference>
<evidence type="ECO:0000313" key="6">
    <source>
        <dbReference type="EMBL" id="KAK6362558.1"/>
    </source>
</evidence>
<evidence type="ECO:0000313" key="7">
    <source>
        <dbReference type="Proteomes" id="UP001373714"/>
    </source>
</evidence>
<keyword evidence="7" id="KW-1185">Reference proteome</keyword>
<comment type="caution">
    <text evidence="6">The sequence shown here is derived from an EMBL/GenBank/DDBJ whole genome shotgun (WGS) entry which is preliminary data.</text>
</comment>
<accession>A0AAV9VMI4</accession>
<dbReference type="PANTHER" id="PTHR24045:SF0">
    <property type="entry name" value="N-ACETYLGLUCOSAMINE-1-PHOSPHOTRANSFERASE SUBUNITS ALPHA_BETA"/>
    <property type="match status" value="1"/>
</dbReference>
<evidence type="ECO:0000256" key="3">
    <source>
        <dbReference type="SAM" id="Phobius"/>
    </source>
</evidence>
<keyword evidence="3" id="KW-0472">Membrane</keyword>
<gene>
    <name evidence="6" type="primary">XPT1</name>
    <name evidence="6" type="ORF">TWF730_000016</name>
</gene>
<dbReference type="GO" id="GO:0003976">
    <property type="term" value="F:UDP-N-acetylglucosamine-lysosomal-enzyme N-acetylglucosaminephosphotransferase activity"/>
    <property type="evidence" value="ECO:0007669"/>
    <property type="project" value="TreeGrafter"/>
</dbReference>
<dbReference type="PANTHER" id="PTHR24045">
    <property type="match status" value="1"/>
</dbReference>
<dbReference type="GO" id="GO:0046835">
    <property type="term" value="P:carbohydrate phosphorylation"/>
    <property type="evidence" value="ECO:0007669"/>
    <property type="project" value="TreeGrafter"/>
</dbReference>
<reference evidence="6 7" key="1">
    <citation type="submission" date="2019-10" db="EMBL/GenBank/DDBJ databases">
        <authorList>
            <person name="Palmer J.M."/>
        </authorList>
    </citation>
    <scope>NUCLEOTIDE SEQUENCE [LARGE SCALE GENOMIC DNA]</scope>
    <source>
        <strain evidence="6 7">TWF730</strain>
    </source>
</reference>
<evidence type="ECO:0000259" key="5">
    <source>
        <dbReference type="Pfam" id="PF17102"/>
    </source>
</evidence>
<protein>
    <submittedName>
        <fullName evidence="6">Xanthine phosphoribosyltransferase 1</fullName>
    </submittedName>
</protein>
<dbReference type="Pfam" id="PF17102">
    <property type="entry name" value="Stealth_CR3"/>
    <property type="match status" value="1"/>
</dbReference>
<dbReference type="AlphaFoldDB" id="A0AAV9VMI4"/>
<keyword evidence="1" id="KW-0808">Transferase</keyword>
<dbReference type="Pfam" id="PF17101">
    <property type="entry name" value="Stealth_CR1"/>
    <property type="match status" value="1"/>
</dbReference>
<proteinExistence type="predicted"/>
<keyword evidence="3" id="KW-1133">Transmembrane helix</keyword>
<evidence type="ECO:0000256" key="2">
    <source>
        <dbReference type="SAM" id="MobiDB-lite"/>
    </source>
</evidence>
<evidence type="ECO:0000256" key="1">
    <source>
        <dbReference type="ARBA" id="ARBA00022679"/>
    </source>
</evidence>
<dbReference type="GO" id="GO:0016757">
    <property type="term" value="F:glycosyltransferase activity"/>
    <property type="evidence" value="ECO:0007669"/>
    <property type="project" value="UniProtKB-KW"/>
</dbReference>
<dbReference type="InterPro" id="IPR047141">
    <property type="entry name" value="Stealth"/>
</dbReference>
<keyword evidence="6" id="KW-0328">Glycosyltransferase</keyword>
<name>A0AAV9VMI4_9PEZI</name>
<dbReference type="InterPro" id="IPR031357">
    <property type="entry name" value="Stealth_CR3"/>
</dbReference>
<feature type="compositionally biased region" description="Basic and acidic residues" evidence="2">
    <location>
        <begin position="1"/>
        <end position="12"/>
    </location>
</feature>